<gene>
    <name evidence="2" type="ORF">COLINT_03716</name>
</gene>
<dbReference type="InterPro" id="IPR002638">
    <property type="entry name" value="Quinolinate_PRibosylTrfase_C"/>
</dbReference>
<dbReference type="InterPro" id="IPR036068">
    <property type="entry name" value="Nicotinate_pribotase-like_C"/>
</dbReference>
<reference evidence="2 3" key="1">
    <citation type="submission" date="2009-04" db="EMBL/GenBank/DDBJ databases">
        <authorList>
            <person name="Weinstock G."/>
            <person name="Sodergren E."/>
            <person name="Clifton S."/>
            <person name="Fulton L."/>
            <person name="Fulton B."/>
            <person name="Courtney L."/>
            <person name="Fronick C."/>
            <person name="Harrison M."/>
            <person name="Strong C."/>
            <person name="Farmer C."/>
            <person name="Delahaunty K."/>
            <person name="Markovic C."/>
            <person name="Hall O."/>
            <person name="Minx P."/>
            <person name="Tomlinson C."/>
            <person name="Mitreva M."/>
            <person name="Nelson J."/>
            <person name="Hou S."/>
            <person name="Wollam A."/>
            <person name="Pepin K.H."/>
            <person name="Johnson M."/>
            <person name="Bhonagiri V."/>
            <person name="Nash W.E."/>
            <person name="Warren W."/>
            <person name="Chinwalla A."/>
            <person name="Mardis E.R."/>
            <person name="Wilson R.K."/>
        </authorList>
    </citation>
    <scope>NUCLEOTIDE SEQUENCE [LARGE SCALE GENOMIC DNA]</scope>
    <source>
        <strain evidence="2 3">DSM 13280</strain>
    </source>
</reference>
<dbReference type="Proteomes" id="UP000003295">
    <property type="component" value="Unassembled WGS sequence"/>
</dbReference>
<sequence length="90" mass="9166">ACTRACAASRGAVAWAGVDGVQLDKVAVDELAELVGNLRALDPRLTIIAAGGVNPENAGEYAATGVDGLATTAPFTAKPIDMSVRMRRLG</sequence>
<protein>
    <submittedName>
        <fullName evidence="2">Putative quinolinate phosphoribosyl transferase, C-terminal domain protein</fullName>
    </submittedName>
</protein>
<dbReference type="InterPro" id="IPR013785">
    <property type="entry name" value="Aldolase_TIM"/>
</dbReference>
<dbReference type="eggNOG" id="COG0157">
    <property type="taxonomic scope" value="Bacteria"/>
</dbReference>
<dbReference type="EMBL" id="ABXH02000052">
    <property type="protein sequence ID" value="EEP43534.1"/>
    <property type="molecule type" value="Genomic_DNA"/>
</dbReference>
<feature type="non-terminal residue" evidence="2">
    <location>
        <position position="1"/>
    </location>
</feature>
<dbReference type="GO" id="GO:0004514">
    <property type="term" value="F:nicotinate-nucleotide diphosphorylase (carboxylating) activity"/>
    <property type="evidence" value="ECO:0007669"/>
    <property type="project" value="InterPro"/>
</dbReference>
<organism evidence="2 3">
    <name type="scientific">Collinsella intestinalis DSM 13280</name>
    <dbReference type="NCBI Taxonomy" id="521003"/>
    <lineage>
        <taxon>Bacteria</taxon>
        <taxon>Bacillati</taxon>
        <taxon>Actinomycetota</taxon>
        <taxon>Coriobacteriia</taxon>
        <taxon>Coriobacteriales</taxon>
        <taxon>Coriobacteriaceae</taxon>
        <taxon>Collinsella</taxon>
    </lineage>
</organism>
<dbReference type="AlphaFoldDB" id="C4FC96"/>
<proteinExistence type="predicted"/>
<name>C4FC96_9ACTN</name>
<dbReference type="Pfam" id="PF01729">
    <property type="entry name" value="QRPTase_C"/>
    <property type="match status" value="1"/>
</dbReference>
<evidence type="ECO:0000259" key="1">
    <source>
        <dbReference type="Pfam" id="PF01729"/>
    </source>
</evidence>
<dbReference type="HOGENOM" id="CLU_2445794_0_0_11"/>
<dbReference type="Gene3D" id="3.20.20.70">
    <property type="entry name" value="Aldolase class I"/>
    <property type="match status" value="1"/>
</dbReference>
<comment type="caution">
    <text evidence="2">The sequence shown here is derived from an EMBL/GenBank/DDBJ whole genome shotgun (WGS) entry which is preliminary data.</text>
</comment>
<dbReference type="SUPFAM" id="SSF51690">
    <property type="entry name" value="Nicotinate/Quinolinate PRTase C-terminal domain-like"/>
    <property type="match status" value="1"/>
</dbReference>
<dbReference type="STRING" id="521003.COLINT_03716"/>
<evidence type="ECO:0000313" key="2">
    <source>
        <dbReference type="EMBL" id="EEP43534.1"/>
    </source>
</evidence>
<keyword evidence="2" id="KW-0808">Transferase</keyword>
<accession>C4FC96</accession>
<dbReference type="GO" id="GO:0009435">
    <property type="term" value="P:NAD+ biosynthetic process"/>
    <property type="evidence" value="ECO:0007669"/>
    <property type="project" value="InterPro"/>
</dbReference>
<feature type="domain" description="Quinolinate phosphoribosyl transferase C-terminal" evidence="1">
    <location>
        <begin position="12"/>
        <end position="84"/>
    </location>
</feature>
<evidence type="ECO:0000313" key="3">
    <source>
        <dbReference type="Proteomes" id="UP000003295"/>
    </source>
</evidence>